<name>A0A9X2JYQ8_9ACTN</name>
<evidence type="ECO:0000313" key="1">
    <source>
        <dbReference type="EMBL" id="MCP2354098.1"/>
    </source>
</evidence>
<proteinExistence type="predicted"/>
<organism evidence="1 2">
    <name type="scientific">Nonomuraea thailandensis</name>
    <dbReference type="NCBI Taxonomy" id="1188745"/>
    <lineage>
        <taxon>Bacteria</taxon>
        <taxon>Bacillati</taxon>
        <taxon>Actinomycetota</taxon>
        <taxon>Actinomycetes</taxon>
        <taxon>Streptosporangiales</taxon>
        <taxon>Streptosporangiaceae</taxon>
        <taxon>Nonomuraea</taxon>
    </lineage>
</organism>
<dbReference type="EMBL" id="JAMZEB010000002">
    <property type="protein sequence ID" value="MCP2354098.1"/>
    <property type="molecule type" value="Genomic_DNA"/>
</dbReference>
<protein>
    <submittedName>
        <fullName evidence="1">Uncharacterized protein</fullName>
    </submittedName>
</protein>
<gene>
    <name evidence="1" type="ORF">HD597_001118</name>
</gene>
<accession>A0A9X2JYQ8</accession>
<evidence type="ECO:0000313" key="2">
    <source>
        <dbReference type="Proteomes" id="UP001139648"/>
    </source>
</evidence>
<dbReference type="AlphaFoldDB" id="A0A9X2JYQ8"/>
<sequence>MPFTLHRLLIMRWPTKQAADRAPAKPLQAGPEPDVTPEEASYVFAAPSEGDGYLFTVKVWLWRRSATGSLVFRPWKELKEDKDHVIKDYVREIVRGSLRRHSVFRAEQAERAADAAVQRWLANLPADSVAGRWRAVIEVEVPDEVRELRCAHESALYRIETRAEQLDLRMRKLRESRDLCQSFLKEAMEDSTIRHAVRLTQAPNDVADITDQMLAERKEKADKLLELFAKIVDAQRHANAFELVLASESALRAAFERLDVPLPPSDPDSPFALTEEAG</sequence>
<dbReference type="Proteomes" id="UP001139648">
    <property type="component" value="Unassembled WGS sequence"/>
</dbReference>
<dbReference type="RefSeq" id="WP_253740586.1">
    <property type="nucleotide sequence ID" value="NZ_BAABKA010000033.1"/>
</dbReference>
<keyword evidence="2" id="KW-1185">Reference proteome</keyword>
<comment type="caution">
    <text evidence="1">The sequence shown here is derived from an EMBL/GenBank/DDBJ whole genome shotgun (WGS) entry which is preliminary data.</text>
</comment>
<reference evidence="1" key="1">
    <citation type="submission" date="2022-06" db="EMBL/GenBank/DDBJ databases">
        <title>Sequencing the genomes of 1000 actinobacteria strains.</title>
        <authorList>
            <person name="Klenk H.-P."/>
        </authorList>
    </citation>
    <scope>NUCLEOTIDE SEQUENCE</scope>
    <source>
        <strain evidence="1">DSM 46694</strain>
    </source>
</reference>